<organism evidence="2 3">
    <name type="scientific">Rhizorhapis suberifaciens</name>
    <name type="common">corky root of lettuce</name>
    <dbReference type="NCBI Taxonomy" id="13656"/>
    <lineage>
        <taxon>Bacteria</taxon>
        <taxon>Pseudomonadati</taxon>
        <taxon>Pseudomonadota</taxon>
        <taxon>Alphaproteobacteria</taxon>
        <taxon>Sphingomonadales</taxon>
        <taxon>Sphingomonadaceae</taxon>
        <taxon>Rhizorhapis</taxon>
    </lineage>
</organism>
<dbReference type="EMBL" id="JACHOV010000003">
    <property type="protein sequence ID" value="MBB4640670.1"/>
    <property type="molecule type" value="Genomic_DNA"/>
</dbReference>
<evidence type="ECO:0000313" key="2">
    <source>
        <dbReference type="EMBL" id="MBB4640670.1"/>
    </source>
</evidence>
<accession>A0A840HSW1</accession>
<evidence type="ECO:0008006" key="4">
    <source>
        <dbReference type="Google" id="ProtNLM"/>
    </source>
</evidence>
<comment type="caution">
    <text evidence="2">The sequence shown here is derived from an EMBL/GenBank/DDBJ whole genome shotgun (WGS) entry which is preliminary data.</text>
</comment>
<gene>
    <name evidence="2" type="ORF">HNQ99_000963</name>
</gene>
<feature type="region of interest" description="Disordered" evidence="1">
    <location>
        <begin position="1"/>
        <end position="97"/>
    </location>
</feature>
<feature type="compositionally biased region" description="Basic and acidic residues" evidence="1">
    <location>
        <begin position="1"/>
        <end position="15"/>
    </location>
</feature>
<evidence type="ECO:0000313" key="3">
    <source>
        <dbReference type="Proteomes" id="UP000575068"/>
    </source>
</evidence>
<evidence type="ECO:0000256" key="1">
    <source>
        <dbReference type="SAM" id="MobiDB-lite"/>
    </source>
</evidence>
<dbReference type="Proteomes" id="UP000575068">
    <property type="component" value="Unassembled WGS sequence"/>
</dbReference>
<reference evidence="2 3" key="1">
    <citation type="submission" date="2020-08" db="EMBL/GenBank/DDBJ databases">
        <title>Genomic Encyclopedia of Type Strains, Phase IV (KMG-IV): sequencing the most valuable type-strain genomes for metagenomic binning, comparative biology and taxonomic classification.</title>
        <authorList>
            <person name="Goeker M."/>
        </authorList>
    </citation>
    <scope>NUCLEOTIDE SEQUENCE [LARGE SCALE GENOMIC DNA]</scope>
    <source>
        <strain evidence="2 3">DSM 7465</strain>
    </source>
</reference>
<dbReference type="RefSeq" id="WP_221232578.1">
    <property type="nucleotide sequence ID" value="NZ_JACHOV010000003.1"/>
</dbReference>
<sequence length="97" mass="10738">MSDNRKTSGPRHDQGPIDLPPDEDYDEAQRAEILEAEGIGPTDGVIQTDIPPDTSGNLTDDDEIEDDEDQLDIIEDTDEPFIDPEDWIEEADSGKTP</sequence>
<name>A0A840HSW1_9SPHN</name>
<feature type="compositionally biased region" description="Acidic residues" evidence="1">
    <location>
        <begin position="59"/>
        <end position="91"/>
    </location>
</feature>
<dbReference type="AlphaFoldDB" id="A0A840HSW1"/>
<proteinExistence type="predicted"/>
<protein>
    <recommendedName>
        <fullName evidence="4">DNA primase</fullName>
    </recommendedName>
</protein>
<keyword evidence="3" id="KW-1185">Reference proteome</keyword>